<name>A0A644XTZ4_9ZZZZ</name>
<keyword evidence="7 8" id="KW-0472">Membrane</keyword>
<dbReference type="AlphaFoldDB" id="A0A644XTZ4"/>
<dbReference type="InterPro" id="IPR036640">
    <property type="entry name" value="ABC1_TM_sf"/>
</dbReference>
<evidence type="ECO:0000256" key="7">
    <source>
        <dbReference type="ARBA" id="ARBA00023136"/>
    </source>
</evidence>
<evidence type="ECO:0000256" key="8">
    <source>
        <dbReference type="SAM" id="Phobius"/>
    </source>
</evidence>
<evidence type="ECO:0000256" key="2">
    <source>
        <dbReference type="ARBA" id="ARBA00022448"/>
    </source>
</evidence>
<gene>
    <name evidence="11" type="primary">btuD_149</name>
    <name evidence="11" type="ORF">SDC9_65985</name>
</gene>
<dbReference type="GO" id="GO:0016887">
    <property type="term" value="F:ATP hydrolysis activity"/>
    <property type="evidence" value="ECO:0007669"/>
    <property type="project" value="InterPro"/>
</dbReference>
<feature type="transmembrane region" description="Helical" evidence="8">
    <location>
        <begin position="267"/>
        <end position="288"/>
    </location>
</feature>
<dbReference type="Pfam" id="PF00005">
    <property type="entry name" value="ABC_tran"/>
    <property type="match status" value="1"/>
</dbReference>
<feature type="transmembrane region" description="Helical" evidence="8">
    <location>
        <begin position="165"/>
        <end position="192"/>
    </location>
</feature>
<dbReference type="Pfam" id="PF00664">
    <property type="entry name" value="ABC_membrane"/>
    <property type="match status" value="1"/>
</dbReference>
<dbReference type="GO" id="GO:0005524">
    <property type="term" value="F:ATP binding"/>
    <property type="evidence" value="ECO:0007669"/>
    <property type="project" value="UniProtKB-KW"/>
</dbReference>
<feature type="domain" description="ABC transmembrane type-1" evidence="10">
    <location>
        <begin position="33"/>
        <end position="326"/>
    </location>
</feature>
<reference evidence="11" key="1">
    <citation type="submission" date="2019-08" db="EMBL/GenBank/DDBJ databases">
        <authorList>
            <person name="Kucharzyk K."/>
            <person name="Murdoch R.W."/>
            <person name="Higgins S."/>
            <person name="Loffler F."/>
        </authorList>
    </citation>
    <scope>NUCLEOTIDE SEQUENCE</scope>
</reference>
<comment type="caution">
    <text evidence="11">The sequence shown here is derived from an EMBL/GenBank/DDBJ whole genome shotgun (WGS) entry which is preliminary data.</text>
</comment>
<sequence>MSAITNNTKEGKRKNTQPGRLLKIASEKRGLLILSCLLSILGAGASFVPFISIYAIIRELLIWLSSGGGIAPERFLLPALLALAGTSAGLLLSFCSTLLSHKAAFEIIHRLRLRFAHHIARLPMGYHTANATAKTRKIMKDSINQLETFIAHQLPDMAGSVASPLIMLTLLFVFDWRLGLACLAGLLISFIVEARGMMTPAARRFMAEFQKKQEDMANASVEYIRGMAVVKAFGQSVFSFRKFYDLIKENEKLSLDYSLSVKKSYSLFQVLLNSLFLFVLPVGILVGSRSADYQAFALSFLFYLVFSAALSGPVMKLLYVFSSFHLIRASAEKIDSVFALPEMENSGAVKIMPSLDIAFQDVGFSYEEGQDQQTLRNVSFTAQAGRLTALVGPSGSGKTTIAQLIPRFWDVQEGKITIGGVNIRDYDMDFLMSQISFVFQDVFLYKMSILENIRIGREKASDKEVIAAAKAAMCHEFIEQLPEGYHTVYGKAGIHLSGGEMQRIVIARALIKDSPIVLLDEATAFADPENEQKIQQALEVLMKEKTVIVIAHRLSTIRGADKIVVVDDGRIAEQGTHERLMGTGIKYQAMWNAYSRALGWKLKTEEEAAC</sequence>
<dbReference type="InterPro" id="IPR039421">
    <property type="entry name" value="Type_1_exporter"/>
</dbReference>
<dbReference type="PROSITE" id="PS00211">
    <property type="entry name" value="ABC_TRANSPORTER_1"/>
    <property type="match status" value="1"/>
</dbReference>
<evidence type="ECO:0000256" key="6">
    <source>
        <dbReference type="ARBA" id="ARBA00022989"/>
    </source>
</evidence>
<dbReference type="PANTHER" id="PTHR24221">
    <property type="entry name" value="ATP-BINDING CASSETTE SUB-FAMILY B"/>
    <property type="match status" value="1"/>
</dbReference>
<feature type="transmembrane region" description="Helical" evidence="8">
    <location>
        <begin position="300"/>
        <end position="321"/>
    </location>
</feature>
<dbReference type="GO" id="GO:0034040">
    <property type="term" value="F:ATPase-coupled lipid transmembrane transporter activity"/>
    <property type="evidence" value="ECO:0007669"/>
    <property type="project" value="TreeGrafter"/>
</dbReference>
<dbReference type="SUPFAM" id="SSF90123">
    <property type="entry name" value="ABC transporter transmembrane region"/>
    <property type="match status" value="1"/>
</dbReference>
<dbReference type="InterPro" id="IPR027417">
    <property type="entry name" value="P-loop_NTPase"/>
</dbReference>
<protein>
    <submittedName>
        <fullName evidence="11">Vitamin B12 import ATP-binding protein BtuD</fullName>
    </submittedName>
</protein>
<dbReference type="InterPro" id="IPR003439">
    <property type="entry name" value="ABC_transporter-like_ATP-bd"/>
</dbReference>
<dbReference type="SUPFAM" id="SSF52540">
    <property type="entry name" value="P-loop containing nucleoside triphosphate hydrolases"/>
    <property type="match status" value="1"/>
</dbReference>
<dbReference type="InterPro" id="IPR003593">
    <property type="entry name" value="AAA+_ATPase"/>
</dbReference>
<organism evidence="11">
    <name type="scientific">bioreactor metagenome</name>
    <dbReference type="NCBI Taxonomy" id="1076179"/>
    <lineage>
        <taxon>unclassified sequences</taxon>
        <taxon>metagenomes</taxon>
        <taxon>ecological metagenomes</taxon>
    </lineage>
</organism>
<comment type="subcellular location">
    <subcellularLocation>
        <location evidence="1">Membrane</location>
        <topology evidence="1">Multi-pass membrane protein</topology>
    </subcellularLocation>
</comment>
<keyword evidence="2" id="KW-0813">Transport</keyword>
<feature type="domain" description="ABC transporter" evidence="9">
    <location>
        <begin position="357"/>
        <end position="593"/>
    </location>
</feature>
<keyword evidence="4" id="KW-0547">Nucleotide-binding</keyword>
<evidence type="ECO:0000256" key="5">
    <source>
        <dbReference type="ARBA" id="ARBA00022840"/>
    </source>
</evidence>
<dbReference type="PROSITE" id="PS50929">
    <property type="entry name" value="ABC_TM1F"/>
    <property type="match status" value="1"/>
</dbReference>
<keyword evidence="5 11" id="KW-0067">ATP-binding</keyword>
<dbReference type="FunFam" id="3.40.50.300:FF:000287">
    <property type="entry name" value="Multidrug ABC transporter ATP-binding protein"/>
    <property type="match status" value="1"/>
</dbReference>
<evidence type="ECO:0000256" key="3">
    <source>
        <dbReference type="ARBA" id="ARBA00022692"/>
    </source>
</evidence>
<evidence type="ECO:0000256" key="1">
    <source>
        <dbReference type="ARBA" id="ARBA00004141"/>
    </source>
</evidence>
<proteinExistence type="predicted"/>
<keyword evidence="6 8" id="KW-1133">Transmembrane helix</keyword>
<dbReference type="PROSITE" id="PS50893">
    <property type="entry name" value="ABC_TRANSPORTER_2"/>
    <property type="match status" value="1"/>
</dbReference>
<evidence type="ECO:0000256" key="4">
    <source>
        <dbReference type="ARBA" id="ARBA00022741"/>
    </source>
</evidence>
<dbReference type="GO" id="GO:0140359">
    <property type="term" value="F:ABC-type transporter activity"/>
    <property type="evidence" value="ECO:0007669"/>
    <property type="project" value="InterPro"/>
</dbReference>
<evidence type="ECO:0000313" key="11">
    <source>
        <dbReference type="EMBL" id="MPM19559.1"/>
    </source>
</evidence>
<dbReference type="Gene3D" id="1.20.1560.10">
    <property type="entry name" value="ABC transporter type 1, transmembrane domain"/>
    <property type="match status" value="1"/>
</dbReference>
<dbReference type="PANTHER" id="PTHR24221:SF397">
    <property type="entry name" value="ABC TRANSPORTER, ATP-BINDING TRANSMEMBRANE PROTEIN"/>
    <property type="match status" value="1"/>
</dbReference>
<accession>A0A644XTZ4</accession>
<feature type="transmembrane region" description="Helical" evidence="8">
    <location>
        <begin position="77"/>
        <end position="100"/>
    </location>
</feature>
<keyword evidence="3 8" id="KW-0812">Transmembrane</keyword>
<dbReference type="Gene3D" id="3.40.50.300">
    <property type="entry name" value="P-loop containing nucleotide triphosphate hydrolases"/>
    <property type="match status" value="1"/>
</dbReference>
<evidence type="ECO:0000259" key="10">
    <source>
        <dbReference type="PROSITE" id="PS50929"/>
    </source>
</evidence>
<dbReference type="SMART" id="SM00382">
    <property type="entry name" value="AAA"/>
    <property type="match status" value="1"/>
</dbReference>
<dbReference type="InterPro" id="IPR011527">
    <property type="entry name" value="ABC1_TM_dom"/>
</dbReference>
<dbReference type="EMBL" id="VSSQ01003199">
    <property type="protein sequence ID" value="MPM19559.1"/>
    <property type="molecule type" value="Genomic_DNA"/>
</dbReference>
<feature type="transmembrane region" description="Helical" evidence="8">
    <location>
        <begin position="30"/>
        <end position="57"/>
    </location>
</feature>
<dbReference type="GO" id="GO:0016020">
    <property type="term" value="C:membrane"/>
    <property type="evidence" value="ECO:0007669"/>
    <property type="project" value="UniProtKB-SubCell"/>
</dbReference>
<dbReference type="InterPro" id="IPR017871">
    <property type="entry name" value="ABC_transporter-like_CS"/>
</dbReference>
<evidence type="ECO:0000259" key="9">
    <source>
        <dbReference type="PROSITE" id="PS50893"/>
    </source>
</evidence>